<dbReference type="PROSITE" id="PS50111">
    <property type="entry name" value="CHEMOTAXIS_TRANSDUC_2"/>
    <property type="match status" value="1"/>
</dbReference>
<dbReference type="EMBL" id="FNUL01000005">
    <property type="protein sequence ID" value="SEF65178.1"/>
    <property type="molecule type" value="Genomic_DNA"/>
</dbReference>
<protein>
    <submittedName>
        <fullName evidence="7">Methyl-accepting chemotaxis sensory transducer with Cache sensor</fullName>
    </submittedName>
</protein>
<name>A0A1H5TSI2_9FIRM</name>
<dbReference type="RefSeq" id="WP_103952534.1">
    <property type="nucleotide sequence ID" value="NZ_FNUL01000005.1"/>
</dbReference>
<feature type="transmembrane region" description="Helical" evidence="4">
    <location>
        <begin position="15"/>
        <end position="39"/>
    </location>
</feature>
<gene>
    <name evidence="7" type="ORF">SAMN05216537_10574</name>
</gene>
<keyword evidence="1 3" id="KW-0807">Transducer</keyword>
<proteinExistence type="inferred from homology"/>
<feature type="domain" description="Methyl-accepting transducer" evidence="5">
    <location>
        <begin position="301"/>
        <end position="566"/>
    </location>
</feature>
<keyword evidence="4" id="KW-1133">Transmembrane helix</keyword>
<dbReference type="PANTHER" id="PTHR32089">
    <property type="entry name" value="METHYL-ACCEPTING CHEMOTAXIS PROTEIN MCPB"/>
    <property type="match status" value="1"/>
</dbReference>
<dbReference type="InterPro" id="IPR004089">
    <property type="entry name" value="MCPsignal_dom"/>
</dbReference>
<comment type="similarity">
    <text evidence="2">Belongs to the methyl-accepting chemotaxis (MCP) protein family.</text>
</comment>
<dbReference type="PROSITE" id="PS50885">
    <property type="entry name" value="HAMP"/>
    <property type="match status" value="1"/>
</dbReference>
<evidence type="ECO:0000256" key="4">
    <source>
        <dbReference type="SAM" id="Phobius"/>
    </source>
</evidence>
<keyword evidence="4" id="KW-0812">Transmembrane</keyword>
<dbReference type="Gene3D" id="1.10.287.950">
    <property type="entry name" value="Methyl-accepting chemotaxis protein"/>
    <property type="match status" value="1"/>
</dbReference>
<accession>A0A1H5TSI2</accession>
<evidence type="ECO:0000313" key="8">
    <source>
        <dbReference type="Proteomes" id="UP000236726"/>
    </source>
</evidence>
<sequence>MSEKNETNVSILNSLAFKLSIVAFIIAGVLISVQMYFAITSSRNTMEDTYYKYAQNLAETAATALNIQMETLAPEYGLEANEEGAAAIEAYITKWAETSPSEHASTIAELFDDSLGSVSLEGIDTSYTYLSSQNAIMVYHPEKDRIGTAVTNDAINAICKKLQAGASTSSIGNGVVTYTADGYKKFAGYAFTNGGNIVVVLGEFSQVMKPIDDLQNYLLIFLIVGIIIMAIILYVVIRLFLNPLRVVTEKLNKTARFDFTTDENDNSEKLGKRKDEIGVIARAANEMIEHLTSIVVNISDAGEKINSNVLELRNSTDEVNNKCTDNSATSEELAAAMQETSSTAETIAQNVVEMQGEAKNIDKLADSGVGLSEEIMDRADKLKVSTDQATNKTKSMYSSVKAKADEAIESSKAVDKVNELTDTIMAISSQTGLLALNASIEAARAGEAGKGFAVVATEIGSLADQTSDAVGNINGIIGDVNKSVNKMSECLEEINGFLEQTVLSDYAQFAEVSEQYYSDANSFKESMIDIKNSLSELGGSIDMVTESVSTISTTVEEAARGVTDIAEKTTEIVQETSGNLNMVDECEGYVEELEEIVHRFKIDEQ</sequence>
<dbReference type="CDD" id="cd06225">
    <property type="entry name" value="HAMP"/>
    <property type="match status" value="1"/>
</dbReference>
<dbReference type="SUPFAM" id="SSF58104">
    <property type="entry name" value="Methyl-accepting chemotaxis protein (MCP) signaling domain"/>
    <property type="match status" value="1"/>
</dbReference>
<evidence type="ECO:0000313" key="7">
    <source>
        <dbReference type="EMBL" id="SEF65178.1"/>
    </source>
</evidence>
<dbReference type="InterPro" id="IPR003660">
    <property type="entry name" value="HAMP_dom"/>
</dbReference>
<dbReference type="Pfam" id="PF00015">
    <property type="entry name" value="MCPsignal"/>
    <property type="match status" value="1"/>
</dbReference>
<keyword evidence="4" id="KW-0472">Membrane</keyword>
<dbReference type="GO" id="GO:0007165">
    <property type="term" value="P:signal transduction"/>
    <property type="evidence" value="ECO:0007669"/>
    <property type="project" value="UniProtKB-KW"/>
</dbReference>
<evidence type="ECO:0000259" key="5">
    <source>
        <dbReference type="PROSITE" id="PS50111"/>
    </source>
</evidence>
<dbReference type="GO" id="GO:0016020">
    <property type="term" value="C:membrane"/>
    <property type="evidence" value="ECO:0007669"/>
    <property type="project" value="InterPro"/>
</dbReference>
<dbReference type="Gene3D" id="3.30.450.20">
    <property type="entry name" value="PAS domain"/>
    <property type="match status" value="1"/>
</dbReference>
<dbReference type="Proteomes" id="UP000236726">
    <property type="component" value="Unassembled WGS sequence"/>
</dbReference>
<evidence type="ECO:0000259" key="6">
    <source>
        <dbReference type="PROSITE" id="PS50885"/>
    </source>
</evidence>
<dbReference type="AlphaFoldDB" id="A0A1H5TSI2"/>
<evidence type="ECO:0000256" key="1">
    <source>
        <dbReference type="ARBA" id="ARBA00023224"/>
    </source>
</evidence>
<keyword evidence="8" id="KW-1185">Reference proteome</keyword>
<dbReference type="STRING" id="1410661.GCA_000702205_00903"/>
<reference evidence="7 8" key="1">
    <citation type="submission" date="2016-10" db="EMBL/GenBank/DDBJ databases">
        <authorList>
            <person name="de Groot N.N."/>
        </authorList>
    </citation>
    <scope>NUCLEOTIDE SEQUENCE [LARGE SCALE GENOMIC DNA]</scope>
    <source>
        <strain evidence="7 8">D15d</strain>
    </source>
</reference>
<organism evidence="7 8">
    <name type="scientific">Lachnospira multipara</name>
    <dbReference type="NCBI Taxonomy" id="28051"/>
    <lineage>
        <taxon>Bacteria</taxon>
        <taxon>Bacillati</taxon>
        <taxon>Bacillota</taxon>
        <taxon>Clostridia</taxon>
        <taxon>Lachnospirales</taxon>
        <taxon>Lachnospiraceae</taxon>
        <taxon>Lachnospira</taxon>
    </lineage>
</organism>
<evidence type="ECO:0000256" key="3">
    <source>
        <dbReference type="PROSITE-ProRule" id="PRU00284"/>
    </source>
</evidence>
<evidence type="ECO:0000256" key="2">
    <source>
        <dbReference type="ARBA" id="ARBA00029447"/>
    </source>
</evidence>
<dbReference type="SMART" id="SM00283">
    <property type="entry name" value="MA"/>
    <property type="match status" value="1"/>
</dbReference>
<feature type="domain" description="HAMP" evidence="6">
    <location>
        <begin position="238"/>
        <end position="296"/>
    </location>
</feature>
<feature type="transmembrane region" description="Helical" evidence="4">
    <location>
        <begin position="217"/>
        <end position="241"/>
    </location>
</feature>
<dbReference type="PANTHER" id="PTHR32089:SF112">
    <property type="entry name" value="LYSOZYME-LIKE PROTEIN-RELATED"/>
    <property type="match status" value="1"/>
</dbReference>